<name>A0A2P2IJ61_RHIMU</name>
<accession>A0A2P2IJ61</accession>
<dbReference type="EMBL" id="GGEC01000777">
    <property type="protein sequence ID" value="MBW81260.1"/>
    <property type="molecule type" value="Transcribed_RNA"/>
</dbReference>
<sequence>MIISCLSTMGC</sequence>
<protein>
    <submittedName>
        <fullName evidence="1">Uncharacterized protein</fullName>
    </submittedName>
</protein>
<proteinExistence type="predicted"/>
<organism evidence="1">
    <name type="scientific">Rhizophora mucronata</name>
    <name type="common">Asiatic mangrove</name>
    <dbReference type="NCBI Taxonomy" id="61149"/>
    <lineage>
        <taxon>Eukaryota</taxon>
        <taxon>Viridiplantae</taxon>
        <taxon>Streptophyta</taxon>
        <taxon>Embryophyta</taxon>
        <taxon>Tracheophyta</taxon>
        <taxon>Spermatophyta</taxon>
        <taxon>Magnoliopsida</taxon>
        <taxon>eudicotyledons</taxon>
        <taxon>Gunneridae</taxon>
        <taxon>Pentapetalae</taxon>
        <taxon>rosids</taxon>
        <taxon>fabids</taxon>
        <taxon>Malpighiales</taxon>
        <taxon>Rhizophoraceae</taxon>
        <taxon>Rhizophora</taxon>
    </lineage>
</organism>
<reference evidence="1" key="1">
    <citation type="submission" date="2018-02" db="EMBL/GenBank/DDBJ databases">
        <title>Rhizophora mucronata_Transcriptome.</title>
        <authorList>
            <person name="Meera S.P."/>
            <person name="Sreeshan A."/>
            <person name="Augustine A."/>
        </authorList>
    </citation>
    <scope>NUCLEOTIDE SEQUENCE</scope>
    <source>
        <tissue evidence="1">Leaf</tissue>
    </source>
</reference>
<evidence type="ECO:0000313" key="1">
    <source>
        <dbReference type="EMBL" id="MBW81260.1"/>
    </source>
</evidence>